<accession>A0ABT9HVP9</accession>
<dbReference type="Proteomes" id="UP001231109">
    <property type="component" value="Unassembled WGS sequence"/>
</dbReference>
<keyword evidence="2" id="KW-1185">Reference proteome</keyword>
<dbReference type="RefSeq" id="WP_051220015.1">
    <property type="nucleotide sequence ID" value="NZ_JAPJDY010000005.1"/>
</dbReference>
<organism evidence="1 2">
    <name type="scientific">Rheinheimera baltica</name>
    <dbReference type="NCBI Taxonomy" id="67576"/>
    <lineage>
        <taxon>Bacteria</taxon>
        <taxon>Pseudomonadati</taxon>
        <taxon>Pseudomonadota</taxon>
        <taxon>Gammaproteobacteria</taxon>
        <taxon>Chromatiales</taxon>
        <taxon>Chromatiaceae</taxon>
        <taxon>Rheinheimera</taxon>
    </lineage>
</organism>
<evidence type="ECO:0000313" key="1">
    <source>
        <dbReference type="EMBL" id="MDP5134895.1"/>
    </source>
</evidence>
<gene>
    <name evidence="1" type="ORF">ORJ04_02915</name>
</gene>
<evidence type="ECO:0000313" key="2">
    <source>
        <dbReference type="Proteomes" id="UP001231109"/>
    </source>
</evidence>
<dbReference type="InterPro" id="IPR021244">
    <property type="entry name" value="DUF2802"/>
</dbReference>
<reference evidence="1 2" key="1">
    <citation type="submission" date="2022-11" db="EMBL/GenBank/DDBJ databases">
        <title>Viruses from the air-sea interface of a natural surface slick.</title>
        <authorList>
            <person name="Rahlff J."/>
            <person name="Holmfeldt K."/>
        </authorList>
    </citation>
    <scope>NUCLEOTIDE SEQUENCE [LARGE SCALE GENOMIC DNA]</scope>
    <source>
        <strain evidence="1 2">SMS4</strain>
    </source>
</reference>
<proteinExistence type="predicted"/>
<dbReference type="EMBL" id="JAPJDZ010000004">
    <property type="protein sequence ID" value="MDP5134895.1"/>
    <property type="molecule type" value="Genomic_DNA"/>
</dbReference>
<name>A0ABT9HVP9_9GAMM</name>
<comment type="caution">
    <text evidence="1">The sequence shown here is derived from an EMBL/GenBank/DDBJ whole genome shotgun (WGS) entry which is preliminary data.</text>
</comment>
<sequence>MWLSVVIQTALLLVLAFFTFLWCRRYQQSVTKQLNELEKRLEYSAQQQQQSQLDVEELRAGIIGVGQRVLQLDAALTELNDQLNVDMQALADKQQALQLTDPESKIYSRAMKMVKLGADLDEIIRECELPRAEAELLFNLHQQNKQF</sequence>
<dbReference type="Pfam" id="PF10975">
    <property type="entry name" value="DUF2802"/>
    <property type="match status" value="1"/>
</dbReference>
<protein>
    <submittedName>
        <fullName evidence="1">DUF2802 domain-containing protein</fullName>
    </submittedName>
</protein>